<dbReference type="FunFam" id="3.10.580.10:FF:000007">
    <property type="entry name" value="Arabinose 5-phosphate isomerase"/>
    <property type="match status" value="1"/>
</dbReference>
<dbReference type="Gene3D" id="3.10.580.10">
    <property type="entry name" value="CBS-domain"/>
    <property type="match status" value="1"/>
</dbReference>
<dbReference type="CDD" id="cd05014">
    <property type="entry name" value="SIS_Kpsf"/>
    <property type="match status" value="1"/>
</dbReference>
<dbReference type="PIRSF" id="PIRSF004692">
    <property type="entry name" value="KdsD_KpsF"/>
    <property type="match status" value="1"/>
</dbReference>
<evidence type="ECO:0000256" key="4">
    <source>
        <dbReference type="ARBA" id="ARBA00022737"/>
    </source>
</evidence>
<dbReference type="OrthoDB" id="9762536at2"/>
<dbReference type="EC" id="5.3.1.13" evidence="8"/>
<evidence type="ECO:0000256" key="10">
    <source>
        <dbReference type="PIRSR" id="PIRSR004692-3"/>
    </source>
</evidence>
<comment type="catalytic activity">
    <reaction evidence="8">
        <text>D-arabinose 5-phosphate = D-ribulose 5-phosphate</text>
        <dbReference type="Rhea" id="RHEA:23104"/>
        <dbReference type="ChEBI" id="CHEBI:57693"/>
        <dbReference type="ChEBI" id="CHEBI:58121"/>
        <dbReference type="EC" id="5.3.1.13"/>
    </reaction>
</comment>
<feature type="binding site" evidence="9">
    <location>
        <position position="88"/>
    </location>
    <ligand>
        <name>Zn(2+)</name>
        <dbReference type="ChEBI" id="CHEBI:29105"/>
    </ligand>
</feature>
<comment type="pathway">
    <text evidence="7">Carbohydrate biosynthesis; 3-deoxy-D-manno-octulosonate biosynthesis; 3-deoxy-D-manno-octulosonate from D-ribulose 5-phosphate: step 1/3.</text>
</comment>
<dbReference type="InterPro" id="IPR046342">
    <property type="entry name" value="CBS_dom_sf"/>
</dbReference>
<dbReference type="FunFam" id="3.40.50.10490:FF:000011">
    <property type="entry name" value="Arabinose 5-phosphate isomerase"/>
    <property type="match status" value="1"/>
</dbReference>
<dbReference type="InterPro" id="IPR000644">
    <property type="entry name" value="CBS_dom"/>
</dbReference>
<feature type="site" description="Catalytically relevant" evidence="10">
    <location>
        <position position="158"/>
    </location>
</feature>
<keyword evidence="9" id="KW-0479">Metal-binding</keyword>
<dbReference type="GO" id="GO:0097367">
    <property type="term" value="F:carbohydrate derivative binding"/>
    <property type="evidence" value="ECO:0007669"/>
    <property type="project" value="InterPro"/>
</dbReference>
<evidence type="ECO:0000259" key="13">
    <source>
        <dbReference type="PROSITE" id="PS51464"/>
    </source>
</evidence>
<proteinExistence type="inferred from homology"/>
<evidence type="ECO:0000256" key="7">
    <source>
        <dbReference type="ARBA" id="ARBA00060658"/>
    </source>
</evidence>
<keyword evidence="9" id="KW-0862">Zinc</keyword>
<keyword evidence="15" id="KW-1185">Reference proteome</keyword>
<dbReference type="GO" id="GO:0005975">
    <property type="term" value="P:carbohydrate metabolic process"/>
    <property type="evidence" value="ECO:0007669"/>
    <property type="project" value="InterPro"/>
</dbReference>
<dbReference type="Gene3D" id="3.40.50.10490">
    <property type="entry name" value="Glucose-6-phosphate isomerase like protein, domain 1"/>
    <property type="match status" value="1"/>
</dbReference>
<dbReference type="GO" id="GO:0019146">
    <property type="term" value="F:arabinose-5-phosphate isomerase activity"/>
    <property type="evidence" value="ECO:0007669"/>
    <property type="project" value="UniProtKB-EC"/>
</dbReference>
<keyword evidence="4" id="KW-0677">Repeat</keyword>
<evidence type="ECO:0000256" key="3">
    <source>
        <dbReference type="ARBA" id="ARBA00011881"/>
    </source>
</evidence>
<dbReference type="InterPro" id="IPR050986">
    <property type="entry name" value="GutQ/KpsF_isomerases"/>
</dbReference>
<comment type="subunit">
    <text evidence="3">Homotetramer.</text>
</comment>
<dbReference type="RefSeq" id="WP_149103472.1">
    <property type="nucleotide sequence ID" value="NZ_VTFT01000001.1"/>
</dbReference>
<dbReference type="AlphaFoldDB" id="A0A5D4XQS5"/>
<dbReference type="SUPFAM" id="SSF53697">
    <property type="entry name" value="SIS domain"/>
    <property type="match status" value="1"/>
</dbReference>
<dbReference type="PANTHER" id="PTHR42745">
    <property type="match status" value="1"/>
</dbReference>
<dbReference type="PANTHER" id="PTHR42745:SF1">
    <property type="entry name" value="ARABINOSE 5-PHOSPHATE ISOMERASE KDSD"/>
    <property type="match status" value="1"/>
</dbReference>
<comment type="pathway">
    <text evidence="1">Bacterial outer membrane biogenesis; lipopolysaccharide biosynthesis.</text>
</comment>
<evidence type="ECO:0000256" key="5">
    <source>
        <dbReference type="ARBA" id="ARBA00023122"/>
    </source>
</evidence>
<dbReference type="InterPro" id="IPR004800">
    <property type="entry name" value="KdsD/KpsF-type"/>
</dbReference>
<evidence type="ECO:0000256" key="9">
    <source>
        <dbReference type="PIRSR" id="PIRSR004692-2"/>
    </source>
</evidence>
<evidence type="ECO:0000313" key="14">
    <source>
        <dbReference type="EMBL" id="TYT26919.1"/>
    </source>
</evidence>
<evidence type="ECO:0000256" key="8">
    <source>
        <dbReference type="PIRNR" id="PIRNR004692"/>
    </source>
</evidence>
<feature type="site" description="Catalytically relevant" evidence="10">
    <location>
        <position position="65"/>
    </location>
</feature>
<feature type="domain" description="CBS" evidence="12">
    <location>
        <begin position="216"/>
        <end position="275"/>
    </location>
</feature>
<dbReference type="Pfam" id="PF01380">
    <property type="entry name" value="SIS"/>
    <property type="match status" value="1"/>
</dbReference>
<dbReference type="EMBL" id="VTFT01000001">
    <property type="protein sequence ID" value="TYT26919.1"/>
    <property type="molecule type" value="Genomic_DNA"/>
</dbReference>
<feature type="site" description="Catalytically relevant" evidence="10">
    <location>
        <position position="117"/>
    </location>
</feature>
<dbReference type="GO" id="GO:0046872">
    <property type="term" value="F:metal ion binding"/>
    <property type="evidence" value="ECO:0007669"/>
    <property type="project" value="UniProtKB-KW"/>
</dbReference>
<name>A0A5D4XQS5_9GAMM</name>
<dbReference type="CDD" id="cd04604">
    <property type="entry name" value="CBS_pair_SIS_assoc"/>
    <property type="match status" value="1"/>
</dbReference>
<dbReference type="InterPro" id="IPR001347">
    <property type="entry name" value="SIS_dom"/>
</dbReference>
<dbReference type="SMART" id="SM00116">
    <property type="entry name" value="CBS"/>
    <property type="match status" value="2"/>
</dbReference>
<evidence type="ECO:0000256" key="2">
    <source>
        <dbReference type="ARBA" id="ARBA00008165"/>
    </source>
</evidence>
<dbReference type="Proteomes" id="UP000324973">
    <property type="component" value="Unassembled WGS sequence"/>
</dbReference>
<evidence type="ECO:0000259" key="12">
    <source>
        <dbReference type="PROSITE" id="PS51371"/>
    </source>
</evidence>
<dbReference type="PROSITE" id="PS51464">
    <property type="entry name" value="SIS"/>
    <property type="match status" value="1"/>
</dbReference>
<dbReference type="GO" id="GO:1901135">
    <property type="term" value="P:carbohydrate derivative metabolic process"/>
    <property type="evidence" value="ECO:0007669"/>
    <property type="project" value="InterPro"/>
</dbReference>
<keyword evidence="6 8" id="KW-0413">Isomerase</keyword>
<reference evidence="14 15" key="1">
    <citation type="submission" date="2019-08" db="EMBL/GenBank/DDBJ databases">
        <title>Luteimonas viscosus sp. nov., isolated from soil of a sunflower field.</title>
        <authorList>
            <person name="Jianli Z."/>
            <person name="Ying Z."/>
        </authorList>
    </citation>
    <scope>NUCLEOTIDE SEQUENCE [LARGE SCALE GENOMIC DNA]</scope>
    <source>
        <strain evidence="14 15">XBU10</strain>
    </source>
</reference>
<comment type="similarity">
    <text evidence="2 8">Belongs to the SIS family. GutQ/KpsF subfamily.</text>
</comment>
<feature type="domain" description="SIS" evidence="13">
    <location>
        <begin position="47"/>
        <end position="190"/>
    </location>
</feature>
<dbReference type="InterPro" id="IPR035474">
    <property type="entry name" value="SIS_Kpsf"/>
</dbReference>
<feature type="site" description="Catalytically relevant" evidence="10">
    <location>
        <position position="199"/>
    </location>
</feature>
<keyword evidence="5 11" id="KW-0129">CBS domain</keyword>
<gene>
    <name evidence="14" type="ORF">FZO89_11990</name>
</gene>
<evidence type="ECO:0000313" key="15">
    <source>
        <dbReference type="Proteomes" id="UP000324973"/>
    </source>
</evidence>
<comment type="caution">
    <text evidence="14">The sequence shown here is derived from an EMBL/GenBank/DDBJ whole genome shotgun (WGS) entry which is preliminary data.</text>
</comment>
<organism evidence="14 15">
    <name type="scientific">Luteimonas viscosa</name>
    <dbReference type="NCBI Taxonomy" id="1132694"/>
    <lineage>
        <taxon>Bacteria</taxon>
        <taxon>Pseudomonadati</taxon>
        <taxon>Pseudomonadota</taxon>
        <taxon>Gammaproteobacteria</taxon>
        <taxon>Lysobacterales</taxon>
        <taxon>Lysobacteraceae</taxon>
        <taxon>Luteimonas</taxon>
    </lineage>
</organism>
<evidence type="ECO:0000256" key="11">
    <source>
        <dbReference type="PROSITE-ProRule" id="PRU00703"/>
    </source>
</evidence>
<sequence length="336" mass="35223">MATHGTSPREAPAAEPALAASGRRVFEVEMRGLEAVCARIDGAFSRACERILGAQGRVVCTGMGKSGHVARKIAATLASTGTPAFYMHPGEAGHGDLGMVTDADILLAVSYSGETDEILMLLPVLKRQGNAMLAMTGRPGSALAQAADVHLDISVPEEACPLHLAPTASTTAAMAMGDALAVALLEARGFTADDFARSHPAGALGRRLLLHIADVMHTGDDVPRVPADASLGEALLEMSRKRLGVTAVVDDAGRLLGLFTDGDLRRTLGDRRVDVHATAIGDVMTRDPVTIGSDALAVEAARLMETRKINALLVLDRDRRVVGALNVHDLLRARVV</sequence>
<dbReference type="PROSITE" id="PS51371">
    <property type="entry name" value="CBS"/>
    <property type="match status" value="2"/>
</dbReference>
<dbReference type="InterPro" id="IPR046348">
    <property type="entry name" value="SIS_dom_sf"/>
</dbReference>
<feature type="domain" description="CBS" evidence="12">
    <location>
        <begin position="284"/>
        <end position="336"/>
    </location>
</feature>
<dbReference type="NCBIfam" id="TIGR00393">
    <property type="entry name" value="kpsF"/>
    <property type="match status" value="1"/>
</dbReference>
<evidence type="ECO:0000256" key="6">
    <source>
        <dbReference type="ARBA" id="ARBA00023235"/>
    </source>
</evidence>
<accession>A0A5D4XQS5</accession>
<protein>
    <recommendedName>
        <fullName evidence="8">Arabinose 5-phosphate isomerase</fullName>
        <shortName evidence="8">API</shortName>
        <ecNumber evidence="8">5.3.1.13</ecNumber>
    </recommendedName>
</protein>
<dbReference type="Pfam" id="PF00571">
    <property type="entry name" value="CBS"/>
    <property type="match status" value="2"/>
</dbReference>
<evidence type="ECO:0000256" key="1">
    <source>
        <dbReference type="ARBA" id="ARBA00004756"/>
    </source>
</evidence>